<dbReference type="AlphaFoldDB" id="A0A2N8LA75"/>
<dbReference type="Gene3D" id="1.10.260.40">
    <property type="entry name" value="lambda repressor-like DNA-binding domains"/>
    <property type="match status" value="1"/>
</dbReference>
<reference evidence="6 7" key="1">
    <citation type="submission" date="2015-12" db="EMBL/GenBank/DDBJ databases">
        <title>Streptococcus penaeicida sp. nov.</title>
        <authorList>
            <person name="Gomez-Gil B."/>
            <person name="Morales-Covarrubias M."/>
        </authorList>
    </citation>
    <scope>NUCLEOTIDE SEQUENCE [LARGE SCALE GENOMIC DNA]</scope>
    <source>
        <strain evidence="6 7">CAIM 1838</strain>
    </source>
</reference>
<dbReference type="GO" id="GO:0000976">
    <property type="term" value="F:transcription cis-regulatory region binding"/>
    <property type="evidence" value="ECO:0007669"/>
    <property type="project" value="TreeGrafter"/>
</dbReference>
<dbReference type="InterPro" id="IPR028082">
    <property type="entry name" value="Peripla_BP_I"/>
</dbReference>
<proteinExistence type="predicted"/>
<dbReference type="Gene3D" id="3.40.50.2300">
    <property type="match status" value="2"/>
</dbReference>
<feature type="domain" description="HTH lacI-type" evidence="4">
    <location>
        <begin position="5"/>
        <end position="60"/>
    </location>
</feature>
<evidence type="ECO:0000256" key="2">
    <source>
        <dbReference type="ARBA" id="ARBA00023125"/>
    </source>
</evidence>
<comment type="caution">
    <text evidence="6">The sequence shown here is derived from an EMBL/GenBank/DDBJ whole genome shotgun (WGS) entry which is preliminary data.</text>
</comment>
<evidence type="ECO:0000256" key="1">
    <source>
        <dbReference type="ARBA" id="ARBA00023015"/>
    </source>
</evidence>
<sequence length="335" mass="37871">MNKKLTISDIANLSGVSKTTISRYLNGKYEGMSEATRNRIQEVIEELDYRPSRQARALKSQYSSIIGIVVADISNSYTSRMIKGVMDRLNSTDYHTIIMDSDLNTKREANNIKKLIDEQVDGIDIQPIGESSLEYDFIPSGMSLVQIDRYVEPLKWPAVVSDNFLQSQNLGRTIAEHNYKRVIILTPEIKNASPRINRYKGLQNGLADYDVEVIIVTTNEIKDIVARDIDIWDQMKQYIYDDVKTVLYAFNGGLLYGLIRLLKEKNIPVPDKIGLVGYDDGALTDLFNPEITSIEQNPVEIGHKAADILLNSMAGKDILIDLYCIDSKLKNRKSL</sequence>
<dbReference type="GO" id="GO:0003700">
    <property type="term" value="F:DNA-binding transcription factor activity"/>
    <property type="evidence" value="ECO:0007669"/>
    <property type="project" value="TreeGrafter"/>
</dbReference>
<name>A0A2N8LA75_9STRE</name>
<keyword evidence="2" id="KW-0238">DNA-binding</keyword>
<dbReference type="InterPro" id="IPR000843">
    <property type="entry name" value="HTH_LacI"/>
</dbReference>
<feature type="domain" description="HTH cro/C1-type" evidence="5">
    <location>
        <begin position="3"/>
        <end position="30"/>
    </location>
</feature>
<accession>A0A2N8LA75</accession>
<evidence type="ECO:0000313" key="6">
    <source>
        <dbReference type="EMBL" id="PND47065.1"/>
    </source>
</evidence>
<dbReference type="EMBL" id="LOCM01000032">
    <property type="protein sequence ID" value="PND47065.1"/>
    <property type="molecule type" value="Genomic_DNA"/>
</dbReference>
<keyword evidence="3" id="KW-0804">Transcription</keyword>
<dbReference type="PROSITE" id="PS50932">
    <property type="entry name" value="HTH_LACI_2"/>
    <property type="match status" value="1"/>
</dbReference>
<evidence type="ECO:0000259" key="4">
    <source>
        <dbReference type="PROSITE" id="PS50932"/>
    </source>
</evidence>
<dbReference type="Pfam" id="PF13407">
    <property type="entry name" value="Peripla_BP_4"/>
    <property type="match status" value="1"/>
</dbReference>
<dbReference type="PANTHER" id="PTHR30146">
    <property type="entry name" value="LACI-RELATED TRANSCRIPTIONAL REPRESSOR"/>
    <property type="match status" value="1"/>
</dbReference>
<dbReference type="PROSITE" id="PS50943">
    <property type="entry name" value="HTH_CROC1"/>
    <property type="match status" value="1"/>
</dbReference>
<dbReference type="Pfam" id="PF00356">
    <property type="entry name" value="LacI"/>
    <property type="match status" value="1"/>
</dbReference>
<dbReference type="InterPro" id="IPR010982">
    <property type="entry name" value="Lambda_DNA-bd_dom_sf"/>
</dbReference>
<evidence type="ECO:0000313" key="7">
    <source>
        <dbReference type="Proteomes" id="UP000235963"/>
    </source>
</evidence>
<dbReference type="InterPro" id="IPR025997">
    <property type="entry name" value="SBP_2_dom"/>
</dbReference>
<dbReference type="OrthoDB" id="1639518at2"/>
<protein>
    <submittedName>
        <fullName evidence="6">LacI family transcriptional regulator</fullName>
    </submittedName>
</protein>
<dbReference type="Proteomes" id="UP000235963">
    <property type="component" value="Unassembled WGS sequence"/>
</dbReference>
<gene>
    <name evidence="6" type="ORF">AT575_08555</name>
</gene>
<dbReference type="SUPFAM" id="SSF47413">
    <property type="entry name" value="lambda repressor-like DNA-binding domains"/>
    <property type="match status" value="1"/>
</dbReference>
<dbReference type="RefSeq" id="WP_102777993.1">
    <property type="nucleotide sequence ID" value="NZ_CBCSGP010000006.1"/>
</dbReference>
<dbReference type="InterPro" id="IPR001387">
    <property type="entry name" value="Cro/C1-type_HTH"/>
</dbReference>
<dbReference type="PROSITE" id="PS00356">
    <property type="entry name" value="HTH_LACI_1"/>
    <property type="match status" value="1"/>
</dbReference>
<dbReference type="CDD" id="cd01392">
    <property type="entry name" value="HTH_LacI"/>
    <property type="match status" value="1"/>
</dbReference>
<dbReference type="PANTHER" id="PTHR30146:SF154">
    <property type="entry name" value="TRANSCRIPTION REGULATOR, MEMBER OF GALR FAMILY"/>
    <property type="match status" value="1"/>
</dbReference>
<organism evidence="6 7">
    <name type="scientific">Streptococcus penaeicida</name>
    <dbReference type="NCBI Taxonomy" id="1765960"/>
    <lineage>
        <taxon>Bacteria</taxon>
        <taxon>Bacillati</taxon>
        <taxon>Bacillota</taxon>
        <taxon>Bacilli</taxon>
        <taxon>Lactobacillales</taxon>
        <taxon>Streptococcaceae</taxon>
        <taxon>Streptococcus</taxon>
    </lineage>
</organism>
<evidence type="ECO:0000256" key="3">
    <source>
        <dbReference type="ARBA" id="ARBA00023163"/>
    </source>
</evidence>
<keyword evidence="1" id="KW-0805">Transcription regulation</keyword>
<keyword evidence="7" id="KW-1185">Reference proteome</keyword>
<dbReference type="SMART" id="SM00354">
    <property type="entry name" value="HTH_LACI"/>
    <property type="match status" value="1"/>
</dbReference>
<evidence type="ECO:0000259" key="5">
    <source>
        <dbReference type="PROSITE" id="PS50943"/>
    </source>
</evidence>
<dbReference type="SUPFAM" id="SSF53822">
    <property type="entry name" value="Periplasmic binding protein-like I"/>
    <property type="match status" value="1"/>
</dbReference>